<name>A0A834ICY5_RHYFE</name>
<sequence length="68" mass="7993">MERRRFFPDCGETAGIKRGVCGEKLRTNLPPGIRQEELRFDLLQVSERFSNYIRPHADKMDQDGRIIE</sequence>
<reference evidence="1" key="1">
    <citation type="submission" date="2020-08" db="EMBL/GenBank/DDBJ databases">
        <title>Genome sequencing and assembly of the red palm weevil Rhynchophorus ferrugineus.</title>
        <authorList>
            <person name="Dias G.B."/>
            <person name="Bergman C.M."/>
            <person name="Manee M."/>
        </authorList>
    </citation>
    <scope>NUCLEOTIDE SEQUENCE</scope>
    <source>
        <strain evidence="1">AA-2017</strain>
        <tissue evidence="1">Whole larva</tissue>
    </source>
</reference>
<dbReference type="EMBL" id="JAACXV010000401">
    <property type="protein sequence ID" value="KAF7278439.1"/>
    <property type="molecule type" value="Genomic_DNA"/>
</dbReference>
<comment type="caution">
    <text evidence="1">The sequence shown here is derived from an EMBL/GenBank/DDBJ whole genome shotgun (WGS) entry which is preliminary data.</text>
</comment>
<evidence type="ECO:0000313" key="1">
    <source>
        <dbReference type="EMBL" id="KAF7278439.1"/>
    </source>
</evidence>
<dbReference type="Proteomes" id="UP000625711">
    <property type="component" value="Unassembled WGS sequence"/>
</dbReference>
<organism evidence="1 2">
    <name type="scientific">Rhynchophorus ferrugineus</name>
    <name type="common">Red palm weevil</name>
    <name type="synonym">Curculio ferrugineus</name>
    <dbReference type="NCBI Taxonomy" id="354439"/>
    <lineage>
        <taxon>Eukaryota</taxon>
        <taxon>Metazoa</taxon>
        <taxon>Ecdysozoa</taxon>
        <taxon>Arthropoda</taxon>
        <taxon>Hexapoda</taxon>
        <taxon>Insecta</taxon>
        <taxon>Pterygota</taxon>
        <taxon>Neoptera</taxon>
        <taxon>Endopterygota</taxon>
        <taxon>Coleoptera</taxon>
        <taxon>Polyphaga</taxon>
        <taxon>Cucujiformia</taxon>
        <taxon>Curculionidae</taxon>
        <taxon>Dryophthorinae</taxon>
        <taxon>Rhynchophorus</taxon>
    </lineage>
</organism>
<gene>
    <name evidence="1" type="ORF">GWI33_008470</name>
</gene>
<accession>A0A834ICY5</accession>
<protein>
    <submittedName>
        <fullName evidence="1">Uncharacterized protein</fullName>
    </submittedName>
</protein>
<dbReference type="AlphaFoldDB" id="A0A834ICY5"/>
<proteinExistence type="predicted"/>
<keyword evidence="2" id="KW-1185">Reference proteome</keyword>
<evidence type="ECO:0000313" key="2">
    <source>
        <dbReference type="Proteomes" id="UP000625711"/>
    </source>
</evidence>